<dbReference type="RefSeq" id="XP_026631690.1">
    <property type="nucleotide sequence ID" value="XM_026764455.1"/>
</dbReference>
<feature type="region of interest" description="Disordered" evidence="1">
    <location>
        <begin position="121"/>
        <end position="144"/>
    </location>
</feature>
<proteinExistence type="predicted"/>
<gene>
    <name evidence="2" type="ORF">BDQ94DRAFT_134393</name>
</gene>
<organism evidence="2 3">
    <name type="scientific">Aspergillus welwitschiae</name>
    <dbReference type="NCBI Taxonomy" id="1341132"/>
    <lineage>
        <taxon>Eukaryota</taxon>
        <taxon>Fungi</taxon>
        <taxon>Dikarya</taxon>
        <taxon>Ascomycota</taxon>
        <taxon>Pezizomycotina</taxon>
        <taxon>Eurotiomycetes</taxon>
        <taxon>Eurotiomycetidae</taxon>
        <taxon>Eurotiales</taxon>
        <taxon>Aspergillaceae</taxon>
        <taxon>Aspergillus</taxon>
        <taxon>Aspergillus subgen. Circumdati</taxon>
    </lineage>
</organism>
<dbReference type="AlphaFoldDB" id="A0A3F3QHB0"/>
<dbReference type="GeneID" id="38132811"/>
<keyword evidence="3" id="KW-1185">Reference proteome</keyword>
<sequence length="161" mass="18405">MDLQTSTLRAPTLSLLGGETGRRCGNATSPHHRYYCVRPSKTLLSTLFWWHCLRPSPEYLGRRHSVLSKSVCTTFILRRSRGLKATYRPQKVSKWSARRVCIPHICRRLIPALEPHRSWQTTDYFTNGPRQPPPPPPSPPLPSLDFLRQVTYRGSSPRASS</sequence>
<evidence type="ECO:0000313" key="3">
    <source>
        <dbReference type="Proteomes" id="UP000253729"/>
    </source>
</evidence>
<dbReference type="Proteomes" id="UP000253729">
    <property type="component" value="Unassembled WGS sequence"/>
</dbReference>
<reference evidence="2 3" key="1">
    <citation type="submission" date="2018-07" db="EMBL/GenBank/DDBJ databases">
        <title>The genomes of Aspergillus section Nigri reveals drivers in fungal speciation.</title>
        <authorList>
            <consortium name="DOE Joint Genome Institute"/>
            <person name="Vesth T.C."/>
            <person name="Nybo J."/>
            <person name="Theobald S."/>
            <person name="Brandl J."/>
            <person name="Frisvad J.C."/>
            <person name="Nielsen K.F."/>
            <person name="Lyhne E.K."/>
            <person name="Kogle M.E."/>
            <person name="Kuo A."/>
            <person name="Riley R."/>
            <person name="Clum A."/>
            <person name="Nolan M."/>
            <person name="Lipzen A."/>
            <person name="Salamov A."/>
            <person name="Henrissat B."/>
            <person name="Wiebenga A."/>
            <person name="De vries R.P."/>
            <person name="Grigoriev I.V."/>
            <person name="Mortensen U.H."/>
            <person name="Andersen M.R."/>
            <person name="Baker S.E."/>
        </authorList>
    </citation>
    <scope>NUCLEOTIDE SEQUENCE [LARGE SCALE GENOMIC DNA]</scope>
    <source>
        <strain evidence="2 3">CBS 139.54b</strain>
    </source>
</reference>
<accession>A0A3F3QHB0</accession>
<protein>
    <submittedName>
        <fullName evidence="2">Uncharacterized protein</fullName>
    </submittedName>
</protein>
<evidence type="ECO:0000313" key="2">
    <source>
        <dbReference type="EMBL" id="RDH38668.1"/>
    </source>
</evidence>
<dbReference type="EMBL" id="KZ852033">
    <property type="protein sequence ID" value="RDH38668.1"/>
    <property type="molecule type" value="Genomic_DNA"/>
</dbReference>
<evidence type="ECO:0000256" key="1">
    <source>
        <dbReference type="SAM" id="MobiDB-lite"/>
    </source>
</evidence>
<feature type="compositionally biased region" description="Pro residues" evidence="1">
    <location>
        <begin position="130"/>
        <end position="142"/>
    </location>
</feature>
<name>A0A3F3QHB0_9EURO</name>